<feature type="domain" description="UBR-type" evidence="12">
    <location>
        <begin position="106"/>
        <end position="178"/>
    </location>
</feature>
<evidence type="ECO:0000256" key="11">
    <source>
        <dbReference type="SAM" id="MobiDB-lite"/>
    </source>
</evidence>
<evidence type="ECO:0000313" key="14">
    <source>
        <dbReference type="Proteomes" id="UP001163846"/>
    </source>
</evidence>
<evidence type="ECO:0000256" key="2">
    <source>
        <dbReference type="ARBA" id="ARBA00004906"/>
    </source>
</evidence>
<evidence type="ECO:0000256" key="4">
    <source>
        <dbReference type="ARBA" id="ARBA00022723"/>
    </source>
</evidence>
<keyword evidence="6 10" id="KW-0833">Ubl conjugation pathway</keyword>
<dbReference type="GO" id="GO:0061630">
    <property type="term" value="F:ubiquitin protein ligase activity"/>
    <property type="evidence" value="ECO:0007669"/>
    <property type="project" value="UniProtKB-UniRule"/>
</dbReference>
<dbReference type="GO" id="GO:0005737">
    <property type="term" value="C:cytoplasm"/>
    <property type="evidence" value="ECO:0007669"/>
    <property type="project" value="TreeGrafter"/>
</dbReference>
<evidence type="ECO:0000256" key="9">
    <source>
        <dbReference type="PROSITE-ProRule" id="PRU00508"/>
    </source>
</evidence>
<dbReference type="CDD" id="cd16482">
    <property type="entry name" value="RING-H2_UBR1-like"/>
    <property type="match status" value="1"/>
</dbReference>
<gene>
    <name evidence="13" type="ORF">F5878DRAFT_727271</name>
</gene>
<evidence type="ECO:0000256" key="8">
    <source>
        <dbReference type="ARBA" id="ARBA00046341"/>
    </source>
</evidence>
<dbReference type="PANTHER" id="PTHR21497">
    <property type="entry name" value="UBIQUITIN LIGASE E3 ALPHA-RELATED"/>
    <property type="match status" value="1"/>
</dbReference>
<keyword evidence="14" id="KW-1185">Reference proteome</keyword>
<keyword evidence="7 10" id="KW-0862">Zinc</keyword>
<dbReference type="SMART" id="SM00396">
    <property type="entry name" value="ZnF_UBR1"/>
    <property type="match status" value="1"/>
</dbReference>
<feature type="region of interest" description="Disordered" evidence="11">
    <location>
        <begin position="1105"/>
        <end position="1142"/>
    </location>
</feature>
<dbReference type="Proteomes" id="UP001163846">
    <property type="component" value="Unassembled WGS sequence"/>
</dbReference>
<dbReference type="EC" id="2.3.2.27" evidence="10"/>
<organism evidence="13 14">
    <name type="scientific">Lentinula raphanica</name>
    <dbReference type="NCBI Taxonomy" id="153919"/>
    <lineage>
        <taxon>Eukaryota</taxon>
        <taxon>Fungi</taxon>
        <taxon>Dikarya</taxon>
        <taxon>Basidiomycota</taxon>
        <taxon>Agaricomycotina</taxon>
        <taxon>Agaricomycetes</taxon>
        <taxon>Agaricomycetidae</taxon>
        <taxon>Agaricales</taxon>
        <taxon>Marasmiineae</taxon>
        <taxon>Omphalotaceae</taxon>
        <taxon>Lentinula</taxon>
    </lineage>
</organism>
<sequence>MSISSFFSSKFLPSSMNPRDRNTDSPSHRDLRIILETMPSSRKYTFTSATRAEILSELYDSFWGSYAHVFLPNSNSSLPLNAMLSEVQAKLGFCGAGKEAPMIAGRPCANILKKGEPCFRCKDCALDDSCVLCPRCFHATNHIGHNVSFFIAQQSGGCCDCGDEEAWRTTIECPFHPPADAVPGTSGPPPSSTDTPGSSSKHNPSPIPHPVKDYPYRVSIPPELRELMNRTVGYALDFVLDTLDFSPDDPSVPSNETDLRFQPSSDPMVKDQYCVMIWNDDKHSFEEVIKLLCDLTGRTREEASECAHRIDENGRDIIEMGTDVPHLLELAQSITQIDLGVTIRRAYDTFREQVASVIIEWLLDLTQSRLGTDTLVLREVIAEELLSLRSRGNYSSHGYNPHGLHHLTDLPHPTRLDQLFLAHTRLWKKPRLSLKEIYTSVLTISRDHKLAVASHFARVYHRVIDAYLLVDREAETSIKYFALQLFTVPSVAAHIVRQHGLLSRLLAIITSFFTNQIIDKHIVYPPSNPLISTSSSSQGILEQTLDPDSFPFKSKRFMPVFSDLRYLVSNAPVQRLIASNPHVYISQFAKTCQLFMGVNPNKRMIGGHVEYEGDAWISVFNVTLSLGRVIKAYGAAFGVGRGSSDSSGSGPGASELVIAIQTVIHHILMVCTDEKFGTNGFGNGKVQFQKVFFGGALFQIVKFDVLEGWVSFHHSLHWLLAELFKHVDILETGRLSREVGAEGGIRDVVLRMASEHAVLTVVDFPLRVLAMIAQIRCGLWVRNGFAIRGQLLHYRDFMLRELCYDQDLFILQVALVILDPNTVIVTILDRFGLLSFFSGGPFSLHHTVYDSNQLTGMAEEVLYVLISILSESANVSQMTVAEQARREIIHTLALGACTYTDLIKRISERLVDDASFEKMLRQTTRFRAPEGTNDVGIYELRDACYDEVNPFWYHYTRNKREEVEVILRKRLVRDNPAVTDPVLIPKPLNVSPNGPFAVIPSTFESDALLQVMFYAIHNVLMLTDATGSTPSSGEAILDQALHLVMLAIVERPSIFPQLASLRKFEDGKSTLIHALWTLENHEAFKTYKSRVGWILEQMRQWTSNDAEPWTTLPGPQLTKPNNDTASNTTGAATDSEQAKKNAAKARQEAIMRQMKAQQASFAFTNFEDMEDSDEDQDMDTEREEEEVSYGTCIVCQEDLNASKAFGMLGLIQPSRFIRRQPDGSTTHLNEVLQAPESMDRPSSFIPSTFPPPHADILDASLKTITTTSGPATSAGYDGFPNQCTRFGLHSSVCSHMMHLDCFHIYSLSIRQRHRAQVTRNHPETIPRKEYICPLCKSLGNVILPVAKPPSVEVNTVPFPDWTRSAGISILKSKPDPALEALQFRNGTGEFVFWSAQDTGYSLALRNSDKFEGNDAMKMVDTVMVVAKSLSQQTRHLRERHEPDLGERGAGIYLPEELIGYTIASIEIAQRGTDAPGGLMVDNLSESQMRMIRGQLSVLTRLSALHFKTRPDEGRDAVRQAIIKRLLPEWSRSSLTSFSFPLLLRDPFTVLIETAAVAPGILRHIIILTYYACLARTVIGLVFMLNKIRSYNTVPLPKRQHEHIFGDVRMFFMSVVRHSPVFEHTATLAFETFGEARIEKLLYEFTLPFLRKASILCRSVLPSSFPTPDFGAMDEPTEYARLLTFLGIPPLADLPNQDTLQNALSGWCAHYGHSHASAPLNFGVVLDIPTIYQLAQLPLVLDTLFVDQDKLTPCTRCETIPVDAAICLLCGTTVCFQSTCCTDDERHGECNMHTRECGGALGIYFLVKRCIVIYLYGNNGTFAPSPYLDVHGEADVSMRRGRRQYLHHTRWEDIRKTWMNHGIATLIARKLEGSLDSGGWETF</sequence>
<keyword evidence="3 10" id="KW-0808">Transferase</keyword>
<evidence type="ECO:0000256" key="7">
    <source>
        <dbReference type="ARBA" id="ARBA00022833"/>
    </source>
</evidence>
<evidence type="ECO:0000256" key="1">
    <source>
        <dbReference type="ARBA" id="ARBA00000900"/>
    </source>
</evidence>
<dbReference type="InterPro" id="IPR036390">
    <property type="entry name" value="WH_DNA-bd_sf"/>
</dbReference>
<dbReference type="Pfam" id="PF02617">
    <property type="entry name" value="ClpS"/>
    <property type="match status" value="1"/>
</dbReference>
<name>A0AA38P3U2_9AGAR</name>
<dbReference type="InterPro" id="IPR044046">
    <property type="entry name" value="E3_ligase_UBR-like_C"/>
</dbReference>
<dbReference type="EMBL" id="MU806377">
    <property type="protein sequence ID" value="KAJ3835789.1"/>
    <property type="molecule type" value="Genomic_DNA"/>
</dbReference>
<comment type="similarity">
    <text evidence="8 10">Belongs to the E3 ubiquitin-protein ligase UBR1-like family.</text>
</comment>
<dbReference type="SUPFAM" id="SSF54736">
    <property type="entry name" value="ClpS-like"/>
    <property type="match status" value="1"/>
</dbReference>
<dbReference type="InterPro" id="IPR055194">
    <property type="entry name" value="UBR1-like_WH"/>
</dbReference>
<accession>A0AA38P3U2</accession>
<dbReference type="Gene3D" id="3.30.1390.10">
    <property type="match status" value="1"/>
</dbReference>
<evidence type="ECO:0000256" key="3">
    <source>
        <dbReference type="ARBA" id="ARBA00022679"/>
    </source>
</evidence>
<evidence type="ECO:0000256" key="10">
    <source>
        <dbReference type="RuleBase" id="RU366018"/>
    </source>
</evidence>
<dbReference type="InterPro" id="IPR003126">
    <property type="entry name" value="Znf_UBR"/>
</dbReference>
<feature type="zinc finger region" description="UBR-type" evidence="9">
    <location>
        <begin position="106"/>
        <end position="178"/>
    </location>
</feature>
<keyword evidence="4 10" id="KW-0479">Metal-binding</keyword>
<dbReference type="InterPro" id="IPR014719">
    <property type="entry name" value="Ribosomal_bL12_C/ClpS-like"/>
</dbReference>
<comment type="function">
    <text evidence="10">Ubiquitin ligase protein which is a component of the N-end rule pathway. Recognizes and binds to proteins bearing specific N-terminal residues that are destabilizing according to the N-end rule, leading to their ubiquitination and subsequent degradation.</text>
</comment>
<evidence type="ECO:0000259" key="12">
    <source>
        <dbReference type="PROSITE" id="PS51157"/>
    </source>
</evidence>
<comment type="catalytic activity">
    <reaction evidence="1 10">
        <text>S-ubiquitinyl-[E2 ubiquitin-conjugating enzyme]-L-cysteine + [acceptor protein]-L-lysine = [E2 ubiquitin-conjugating enzyme]-L-cysteine + N(6)-ubiquitinyl-[acceptor protein]-L-lysine.</text>
        <dbReference type="EC" id="2.3.2.27"/>
    </reaction>
</comment>
<evidence type="ECO:0000313" key="13">
    <source>
        <dbReference type="EMBL" id="KAJ3835789.1"/>
    </source>
</evidence>
<feature type="compositionally biased region" description="Polar residues" evidence="11">
    <location>
        <begin position="1118"/>
        <end position="1135"/>
    </location>
</feature>
<dbReference type="FunFam" id="2.10.110.30:FF:000002">
    <property type="entry name" value="Putative e3 ubiquitin-protein ligase ubr3"/>
    <property type="match status" value="1"/>
</dbReference>
<dbReference type="Pfam" id="PF18995">
    <property type="entry name" value="PRT6_C"/>
    <property type="match status" value="1"/>
</dbReference>
<dbReference type="Pfam" id="PF02207">
    <property type="entry name" value="zf-UBR"/>
    <property type="match status" value="1"/>
</dbReference>
<feature type="region of interest" description="Disordered" evidence="11">
    <location>
        <begin position="178"/>
        <end position="214"/>
    </location>
</feature>
<dbReference type="GO" id="GO:0008270">
    <property type="term" value="F:zinc ion binding"/>
    <property type="evidence" value="ECO:0007669"/>
    <property type="project" value="UniProtKB-UniRule"/>
</dbReference>
<proteinExistence type="inferred from homology"/>
<dbReference type="PANTHER" id="PTHR21497:SF24">
    <property type="entry name" value="E3 UBIQUITIN-PROTEIN LIGASE UBR1"/>
    <property type="match status" value="1"/>
</dbReference>
<protein>
    <recommendedName>
        <fullName evidence="10">E3 ubiquitin-protein ligase</fullName>
        <ecNumber evidence="10">2.3.2.27</ecNumber>
    </recommendedName>
</protein>
<dbReference type="Pfam" id="PF22960">
    <property type="entry name" value="WHD_UBR1"/>
    <property type="match status" value="1"/>
</dbReference>
<dbReference type="PROSITE" id="PS51157">
    <property type="entry name" value="ZF_UBR"/>
    <property type="match status" value="1"/>
</dbReference>
<keyword evidence="5 10" id="KW-0863">Zinc-finger</keyword>
<reference evidence="13" key="1">
    <citation type="submission" date="2022-08" db="EMBL/GenBank/DDBJ databases">
        <authorList>
            <consortium name="DOE Joint Genome Institute"/>
            <person name="Min B."/>
            <person name="Riley R."/>
            <person name="Sierra-Patev S."/>
            <person name="Naranjo-Ortiz M."/>
            <person name="Looney B."/>
            <person name="Konkel Z."/>
            <person name="Slot J.C."/>
            <person name="Sakamoto Y."/>
            <person name="Steenwyk J.L."/>
            <person name="Rokas A."/>
            <person name="Carro J."/>
            <person name="Camarero S."/>
            <person name="Ferreira P."/>
            <person name="Molpeceres G."/>
            <person name="Ruiz-Duenas F.J."/>
            <person name="Serrano A."/>
            <person name="Henrissat B."/>
            <person name="Drula E."/>
            <person name="Hughes K.W."/>
            <person name="Mata J.L."/>
            <person name="Ishikawa N.K."/>
            <person name="Vargas-Isla R."/>
            <person name="Ushijima S."/>
            <person name="Smith C.A."/>
            <person name="Ahrendt S."/>
            <person name="Andreopoulos W."/>
            <person name="He G."/>
            <person name="Labutti K."/>
            <person name="Lipzen A."/>
            <person name="Ng V."/>
            <person name="Sandor L."/>
            <person name="Barry K."/>
            <person name="Martinez A.T."/>
            <person name="Xiao Y."/>
            <person name="Gibbons J.G."/>
            <person name="Terashima K."/>
            <person name="Hibbett D.S."/>
            <person name="Grigoriev I.V."/>
        </authorList>
    </citation>
    <scope>NUCLEOTIDE SEQUENCE</scope>
    <source>
        <strain evidence="13">TFB9207</strain>
    </source>
</reference>
<comment type="caution">
    <text evidence="13">The sequence shown here is derived from an EMBL/GenBank/DDBJ whole genome shotgun (WGS) entry which is preliminary data.</text>
</comment>
<dbReference type="InterPro" id="IPR003769">
    <property type="entry name" value="ClpS_core"/>
</dbReference>
<dbReference type="InterPro" id="IPR042065">
    <property type="entry name" value="E3_ELL-like"/>
</dbReference>
<dbReference type="InterPro" id="IPR039164">
    <property type="entry name" value="UBR1-like"/>
</dbReference>
<evidence type="ECO:0000256" key="5">
    <source>
        <dbReference type="ARBA" id="ARBA00022771"/>
    </source>
</evidence>
<dbReference type="Gene3D" id="1.10.10.2670">
    <property type="entry name" value="E3 ubiquitin-protein ligase"/>
    <property type="match status" value="1"/>
</dbReference>
<dbReference type="CDD" id="cd19673">
    <property type="entry name" value="UBR-box_UBR3"/>
    <property type="match status" value="1"/>
</dbReference>
<dbReference type="GO" id="GO:0000151">
    <property type="term" value="C:ubiquitin ligase complex"/>
    <property type="evidence" value="ECO:0007669"/>
    <property type="project" value="TreeGrafter"/>
</dbReference>
<dbReference type="GO" id="GO:0016567">
    <property type="term" value="P:protein ubiquitination"/>
    <property type="evidence" value="ECO:0007669"/>
    <property type="project" value="UniProtKB-UniRule"/>
</dbReference>
<comment type="pathway">
    <text evidence="2 10">Protein modification; protein ubiquitination.</text>
</comment>
<evidence type="ECO:0000256" key="6">
    <source>
        <dbReference type="ARBA" id="ARBA00022786"/>
    </source>
</evidence>
<dbReference type="Gene3D" id="2.10.110.30">
    <property type="match status" value="1"/>
</dbReference>
<dbReference type="GO" id="GO:0071596">
    <property type="term" value="P:ubiquitin-dependent protein catabolic process via the N-end rule pathway"/>
    <property type="evidence" value="ECO:0007669"/>
    <property type="project" value="UniProtKB-UniRule"/>
</dbReference>
<dbReference type="SUPFAM" id="SSF46785">
    <property type="entry name" value="Winged helix' DNA-binding domain"/>
    <property type="match status" value="1"/>
</dbReference>